<dbReference type="HAMAP" id="MF_02087">
    <property type="entry name" value="PLP_homeostasis"/>
    <property type="match status" value="1"/>
</dbReference>
<comment type="similarity">
    <text evidence="2 4">Belongs to the pyridoxal phosphate-binding protein YggS/PROSC family.</text>
</comment>
<dbReference type="Pfam" id="PF01168">
    <property type="entry name" value="Ala_racemase_N"/>
    <property type="match status" value="1"/>
</dbReference>
<gene>
    <name evidence="6" type="ORF">A2557_08165</name>
</gene>
<accession>A0A1F6H3H5</accession>
<sequence>MGSVAQNLAQLQAQIQAAASGRPVTLLAVSKTKPLPLLLEAFAAGQTQFGENRVQEALEKKPQMPAGAEFHLIGPLQKNKAKACPGLFGWVHSLERLDVAQLLSQKAQEKGVRIKVLVQLNLSLEDSKSGITRFDQLAPFCESLLDLPGLELKGLMTIGHPNLDEGGNKKIFAQLRELLEKTRSTLGLQAQMDQLSMGMSWDWRWALEEGATILRIGSAIFGGR</sequence>
<dbReference type="AlphaFoldDB" id="A0A1F6H3H5"/>
<dbReference type="EMBL" id="MFNF01000001">
    <property type="protein sequence ID" value="OGH04939.1"/>
    <property type="molecule type" value="Genomic_DNA"/>
</dbReference>
<keyword evidence="1 2" id="KW-0663">Pyridoxal phosphate</keyword>
<comment type="function">
    <text evidence="2">Pyridoxal 5'-phosphate (PLP)-binding protein, which is involved in PLP homeostasis.</text>
</comment>
<dbReference type="GO" id="GO:0030170">
    <property type="term" value="F:pyridoxal phosphate binding"/>
    <property type="evidence" value="ECO:0007669"/>
    <property type="project" value="UniProtKB-UniRule"/>
</dbReference>
<organism evidence="6 7">
    <name type="scientific">Candidatus Lambdaproteobacteria bacterium RIFOXYD2_FULL_56_26</name>
    <dbReference type="NCBI Taxonomy" id="1817773"/>
    <lineage>
        <taxon>Bacteria</taxon>
        <taxon>Pseudomonadati</taxon>
        <taxon>Pseudomonadota</taxon>
        <taxon>Candidatus Lambdaproteobacteria</taxon>
    </lineage>
</organism>
<proteinExistence type="inferred from homology"/>
<dbReference type="CDD" id="cd00635">
    <property type="entry name" value="PLPDE_III_YBL036c_like"/>
    <property type="match status" value="1"/>
</dbReference>
<dbReference type="NCBIfam" id="TIGR00044">
    <property type="entry name" value="YggS family pyridoxal phosphate-dependent enzyme"/>
    <property type="match status" value="1"/>
</dbReference>
<dbReference type="PIRSF" id="PIRSF004848">
    <property type="entry name" value="YBL036c_PLPDEIII"/>
    <property type="match status" value="1"/>
</dbReference>
<evidence type="ECO:0000259" key="5">
    <source>
        <dbReference type="Pfam" id="PF01168"/>
    </source>
</evidence>
<evidence type="ECO:0000313" key="6">
    <source>
        <dbReference type="EMBL" id="OGH04939.1"/>
    </source>
</evidence>
<dbReference type="SUPFAM" id="SSF51419">
    <property type="entry name" value="PLP-binding barrel"/>
    <property type="match status" value="1"/>
</dbReference>
<evidence type="ECO:0000313" key="7">
    <source>
        <dbReference type="Proteomes" id="UP000177583"/>
    </source>
</evidence>
<feature type="domain" description="Alanine racemase N-terminal" evidence="5">
    <location>
        <begin position="7"/>
        <end position="223"/>
    </location>
</feature>
<protein>
    <recommendedName>
        <fullName evidence="2">Pyridoxal phosphate homeostasis protein</fullName>
        <shortName evidence="2">PLP homeostasis protein</shortName>
    </recommendedName>
</protein>
<dbReference type="Proteomes" id="UP000177583">
    <property type="component" value="Unassembled WGS sequence"/>
</dbReference>
<name>A0A1F6H3H5_9PROT</name>
<dbReference type="PANTHER" id="PTHR10146">
    <property type="entry name" value="PROLINE SYNTHETASE CO-TRANSCRIBED BACTERIAL HOMOLOG PROTEIN"/>
    <property type="match status" value="1"/>
</dbReference>
<dbReference type="InterPro" id="IPR001608">
    <property type="entry name" value="Ala_racemase_N"/>
</dbReference>
<comment type="cofactor">
    <cofactor evidence="3">
        <name>pyridoxal 5'-phosphate</name>
        <dbReference type="ChEBI" id="CHEBI:597326"/>
    </cofactor>
</comment>
<comment type="caution">
    <text evidence="6">The sequence shown here is derived from an EMBL/GenBank/DDBJ whole genome shotgun (WGS) entry which is preliminary data.</text>
</comment>
<evidence type="ECO:0000256" key="4">
    <source>
        <dbReference type="RuleBase" id="RU004514"/>
    </source>
</evidence>
<evidence type="ECO:0000256" key="1">
    <source>
        <dbReference type="ARBA" id="ARBA00022898"/>
    </source>
</evidence>
<dbReference type="PANTHER" id="PTHR10146:SF14">
    <property type="entry name" value="PYRIDOXAL PHOSPHATE HOMEOSTASIS PROTEIN"/>
    <property type="match status" value="1"/>
</dbReference>
<dbReference type="Gene3D" id="3.20.20.10">
    <property type="entry name" value="Alanine racemase"/>
    <property type="match status" value="1"/>
</dbReference>
<evidence type="ECO:0000256" key="3">
    <source>
        <dbReference type="PIRSR" id="PIRSR004848-1"/>
    </source>
</evidence>
<reference evidence="6 7" key="1">
    <citation type="journal article" date="2016" name="Nat. Commun.">
        <title>Thousands of microbial genomes shed light on interconnected biogeochemical processes in an aquifer system.</title>
        <authorList>
            <person name="Anantharaman K."/>
            <person name="Brown C.T."/>
            <person name="Hug L.A."/>
            <person name="Sharon I."/>
            <person name="Castelle C.J."/>
            <person name="Probst A.J."/>
            <person name="Thomas B.C."/>
            <person name="Singh A."/>
            <person name="Wilkins M.J."/>
            <person name="Karaoz U."/>
            <person name="Brodie E.L."/>
            <person name="Williams K.H."/>
            <person name="Hubbard S.S."/>
            <person name="Banfield J.F."/>
        </authorList>
    </citation>
    <scope>NUCLEOTIDE SEQUENCE [LARGE SCALE GENOMIC DNA]</scope>
</reference>
<dbReference type="InterPro" id="IPR029066">
    <property type="entry name" value="PLP-binding_barrel"/>
</dbReference>
<evidence type="ECO:0000256" key="2">
    <source>
        <dbReference type="HAMAP-Rule" id="MF_02087"/>
    </source>
</evidence>
<feature type="modified residue" description="N6-(pyridoxal phosphate)lysine" evidence="2 3">
    <location>
        <position position="31"/>
    </location>
</feature>
<dbReference type="InterPro" id="IPR011078">
    <property type="entry name" value="PyrdxlP_homeostasis"/>
</dbReference>